<dbReference type="eggNOG" id="COG0046">
    <property type="taxonomic scope" value="Bacteria"/>
</dbReference>
<dbReference type="GO" id="GO:0000287">
    <property type="term" value="F:magnesium ion binding"/>
    <property type="evidence" value="ECO:0007669"/>
    <property type="project" value="UniProtKB-UniRule"/>
</dbReference>
<feature type="domain" description="Phosphoribosylformylglycinamidine synthase linker" evidence="14">
    <location>
        <begin position="7"/>
        <end position="46"/>
    </location>
</feature>
<feature type="binding site" evidence="11">
    <location>
        <position position="527"/>
    </location>
    <ligand>
        <name>Mg(2+)</name>
        <dbReference type="ChEBI" id="CHEBI:18420"/>
        <label>1</label>
    </ligand>
</feature>
<dbReference type="CDD" id="cd02204">
    <property type="entry name" value="PurL_repeat2"/>
    <property type="match status" value="1"/>
</dbReference>
<evidence type="ECO:0000313" key="16">
    <source>
        <dbReference type="Proteomes" id="UP000006443"/>
    </source>
</evidence>
<feature type="binding site" evidence="11">
    <location>
        <position position="84"/>
    </location>
    <ligand>
        <name>ATP</name>
        <dbReference type="ChEBI" id="CHEBI:30616"/>
    </ligand>
</feature>
<evidence type="ECO:0000259" key="12">
    <source>
        <dbReference type="Pfam" id="PF00586"/>
    </source>
</evidence>
<feature type="active site" description="Proton acceptor" evidence="11">
    <location>
        <position position="88"/>
    </location>
</feature>
<dbReference type="InterPro" id="IPR010074">
    <property type="entry name" value="PRibForGlyAmidine_synth_PurL"/>
</dbReference>
<protein>
    <recommendedName>
        <fullName evidence="11">Phosphoribosylformylglycinamidine synthase subunit PurL</fullName>
        <shortName evidence="11">FGAM synthase</shortName>
        <ecNumber evidence="11">6.3.5.3</ecNumber>
    </recommendedName>
    <alternativeName>
        <fullName evidence="11">Formylglycinamide ribonucleotide amidotransferase subunit II</fullName>
        <shortName evidence="11">FGAR amidotransferase II</shortName>
        <shortName evidence="11">FGAR-AT II</shortName>
    </alternativeName>
    <alternativeName>
        <fullName evidence="11">Glutamine amidotransferase PurL</fullName>
    </alternativeName>
    <alternativeName>
        <fullName evidence="11">Phosphoribosylformylglycinamidine synthase subunit II</fullName>
    </alternativeName>
</protein>
<evidence type="ECO:0000259" key="14">
    <source>
        <dbReference type="Pfam" id="PF18072"/>
    </source>
</evidence>
<comment type="caution">
    <text evidence="15">The sequence shown here is derived from an EMBL/GenBank/DDBJ whole genome shotgun (WGS) entry which is preliminary data.</text>
</comment>
<dbReference type="PIRSF" id="PIRSF001587">
    <property type="entry name" value="FGAM_synthase_II"/>
    <property type="match status" value="1"/>
</dbReference>
<comment type="caution">
    <text evidence="11">Lacks conserved residue(s) required for the propagation of feature annotation.</text>
</comment>
<dbReference type="Pfam" id="PF02769">
    <property type="entry name" value="AIRS_C"/>
    <property type="match status" value="2"/>
</dbReference>
<accession>C0GHA8</accession>
<comment type="subcellular location">
    <subcellularLocation>
        <location evidence="11">Cytoplasm</location>
    </subcellularLocation>
</comment>
<dbReference type="InterPro" id="IPR036921">
    <property type="entry name" value="PurM-like_N_sf"/>
</dbReference>
<dbReference type="AlphaFoldDB" id="C0GHA8"/>
<dbReference type="EMBL" id="ACJM01000008">
    <property type="protein sequence ID" value="EEG77410.1"/>
    <property type="molecule type" value="Genomic_DNA"/>
</dbReference>
<dbReference type="STRING" id="555088.DealDRAFT_1867"/>
<evidence type="ECO:0000256" key="3">
    <source>
        <dbReference type="ARBA" id="ARBA00022723"/>
    </source>
</evidence>
<keyword evidence="3 11" id="KW-0479">Metal-binding</keyword>
<evidence type="ECO:0000256" key="10">
    <source>
        <dbReference type="ARBA" id="ARBA00064392"/>
    </source>
</evidence>
<evidence type="ECO:0000259" key="13">
    <source>
        <dbReference type="Pfam" id="PF02769"/>
    </source>
</evidence>
<dbReference type="FunFam" id="3.30.1330.10:FF:000004">
    <property type="entry name" value="Phosphoribosylformylglycinamidine synthase subunit PurL"/>
    <property type="match status" value="1"/>
</dbReference>
<dbReference type="InterPro" id="IPR016188">
    <property type="entry name" value="PurM-like_N"/>
</dbReference>
<gene>
    <name evidence="11" type="primary">purL</name>
    <name evidence="15" type="ORF">DealDRAFT_1867</name>
</gene>
<dbReference type="PANTHER" id="PTHR43555:SF1">
    <property type="entry name" value="PHOSPHORIBOSYLFORMYLGLYCINAMIDINE SYNTHASE SUBUNIT PURL"/>
    <property type="match status" value="1"/>
</dbReference>
<evidence type="ECO:0000256" key="2">
    <source>
        <dbReference type="ARBA" id="ARBA00022598"/>
    </source>
</evidence>
<keyword evidence="6 11" id="KW-0067">ATP-binding</keyword>
<keyword evidence="7 11" id="KW-0460">Magnesium</keyword>
<reference evidence="15 16" key="1">
    <citation type="submission" date="2009-02" db="EMBL/GenBank/DDBJ databases">
        <title>Sequencing of the draft genome and assembly of Dethiobacter alkaliphilus AHT 1.</title>
        <authorList>
            <consortium name="US DOE Joint Genome Institute (JGI-PGF)"/>
            <person name="Lucas S."/>
            <person name="Copeland A."/>
            <person name="Lapidus A."/>
            <person name="Glavina del Rio T."/>
            <person name="Dalin E."/>
            <person name="Tice H."/>
            <person name="Bruce D."/>
            <person name="Goodwin L."/>
            <person name="Pitluck S."/>
            <person name="Larimer F."/>
            <person name="Land M.L."/>
            <person name="Hauser L."/>
            <person name="Muyzer G."/>
        </authorList>
    </citation>
    <scope>NUCLEOTIDE SEQUENCE [LARGE SCALE GENOMIC DNA]</scope>
    <source>
        <strain evidence="15 16">AHT 1</strain>
    </source>
</reference>
<dbReference type="InterPro" id="IPR036676">
    <property type="entry name" value="PurM-like_C_sf"/>
</dbReference>
<dbReference type="FunFam" id="3.90.650.10:FF:000009">
    <property type="entry name" value="Phosphoribosylformylglycinamidine synthase subunit PurL"/>
    <property type="match status" value="1"/>
</dbReference>
<dbReference type="InterPro" id="IPR010918">
    <property type="entry name" value="PurM-like_C_dom"/>
</dbReference>
<dbReference type="Pfam" id="PF00586">
    <property type="entry name" value="AIRS"/>
    <property type="match status" value="2"/>
</dbReference>
<feature type="binding site" evidence="11">
    <location>
        <position position="45"/>
    </location>
    <ligand>
        <name>ATP</name>
        <dbReference type="ChEBI" id="CHEBI:30616"/>
    </ligand>
</feature>
<evidence type="ECO:0000256" key="4">
    <source>
        <dbReference type="ARBA" id="ARBA00022741"/>
    </source>
</evidence>
<comment type="similarity">
    <text evidence="11">Belongs to the FGAMS family.</text>
</comment>
<name>C0GHA8_DETAL</name>
<feature type="binding site" evidence="11">
    <location>
        <position position="526"/>
    </location>
    <ligand>
        <name>ATP</name>
        <dbReference type="ChEBI" id="CHEBI:30616"/>
    </ligand>
</feature>
<feature type="active site" evidence="11">
    <location>
        <position position="42"/>
    </location>
</feature>
<dbReference type="PANTHER" id="PTHR43555">
    <property type="entry name" value="PHOSPHORIBOSYLFORMYLGLYCINAMIDINE SYNTHASE SUBUNIT PURL"/>
    <property type="match status" value="1"/>
</dbReference>
<dbReference type="SUPFAM" id="SSF55326">
    <property type="entry name" value="PurM N-terminal domain-like"/>
    <property type="match status" value="2"/>
</dbReference>
<dbReference type="GO" id="GO:0005737">
    <property type="term" value="C:cytoplasm"/>
    <property type="evidence" value="ECO:0007669"/>
    <property type="project" value="UniProtKB-SubCell"/>
</dbReference>
<evidence type="ECO:0000256" key="8">
    <source>
        <dbReference type="ARBA" id="ARBA00052585"/>
    </source>
</evidence>
<keyword evidence="5 11" id="KW-0658">Purine biosynthesis</keyword>
<dbReference type="Gene3D" id="3.30.1330.10">
    <property type="entry name" value="PurM-like, N-terminal domain"/>
    <property type="match status" value="2"/>
</dbReference>
<feature type="domain" description="PurM-like N-terminal" evidence="12">
    <location>
        <begin position="67"/>
        <end position="182"/>
    </location>
</feature>
<dbReference type="EC" id="6.3.5.3" evidence="11"/>
<feature type="binding site" evidence="11">
    <location>
        <position position="529"/>
    </location>
    <ligand>
        <name>substrate</name>
    </ligand>
</feature>
<sequence>MRPEDWRKMGLKDQEYQMIVNVLDRDPNYVELGMYSVMWSEHCSYKNSKDVLKTFPTKGERVLQGPGENAGIVDIGDGLAVCFKVESHNHPSAIEPYQGAATGVGGIIRDIFTMGARPIASLNSLRFGTLDDAHVRHIFGGVVSGIAGYGNCIGIPTVGGEVYFDPCYQGNPLVNAMCVGLIEVDKIKKGQAAGVGNPVILVGARTGRDGMHGVTFASEELSEASEEKRPAVQVGDPFMEKLLLEACLELINNDDVVGIQDLGGAGLTCATSEMASRAGTGLEIELDRVPCREEGMTPYEIMISESQERMLMVVTPDKEAKVHAVFERWGLTSTTIGRVTDDGILRVHMGGEVVAEVPARSLAEDAPIYCPAYNEPAYLKTAASLDLTEIPDVQKPEEALLKLLASPNIASKEWVWRQYDYMVRTSTVVLPGSDAAVLRIRGTEKGLAMTTDCNSRYVYLDPYTGGKIAVAEAARNVVCSGGEPLAVTDCLNFGNPEKPEIFWQFRKAVEGLSEACLAFDTPVIGGNVSFYNETNGEAIYPTPTVGIVGLLDDVQKRCTQEWKDEGDAIILLGQTYEELGGSEYLATLHNRVQGAPPALDLNTEKALQKTVLAAIRQGLAKSAHDLSEGGVAVALAECCFGSDLGAAVELKNNNLRLDSLLFGESQSRVLISTSQDNAAALLAMAATENVPATVIGKTGGEKLQVAVDGRSVLNLPLTKMKDAWREAITCLMK</sequence>
<feature type="domain" description="PurM-like C-terminal" evidence="13">
    <location>
        <begin position="195"/>
        <end position="348"/>
    </location>
</feature>
<evidence type="ECO:0000256" key="9">
    <source>
        <dbReference type="ARBA" id="ARBA00059671"/>
    </source>
</evidence>
<dbReference type="Pfam" id="PF18072">
    <property type="entry name" value="FGAR-AT_linker"/>
    <property type="match status" value="1"/>
</dbReference>
<comment type="subunit">
    <text evidence="10 11">Monomer. Part of the FGAM synthase complex composed of 1 PurL, 1 PurQ and 2 PurS subunits.</text>
</comment>
<evidence type="ECO:0000256" key="6">
    <source>
        <dbReference type="ARBA" id="ARBA00022840"/>
    </source>
</evidence>
<dbReference type="RefSeq" id="WP_008516824.1">
    <property type="nucleotide sequence ID" value="NZ_ACJM01000008.1"/>
</dbReference>
<feature type="binding site" evidence="11">
    <location>
        <position position="109"/>
    </location>
    <ligand>
        <name>substrate</name>
    </ligand>
</feature>
<dbReference type="CDD" id="cd02203">
    <property type="entry name" value="PurL_repeat1"/>
    <property type="match status" value="1"/>
</dbReference>
<feature type="binding site" evidence="11">
    <location>
        <position position="489"/>
    </location>
    <ligand>
        <name>ATP</name>
        <dbReference type="ChEBI" id="CHEBI:30616"/>
    </ligand>
</feature>
<feature type="binding site" evidence="11">
    <location>
        <begin position="87"/>
        <end position="90"/>
    </location>
    <ligand>
        <name>substrate</name>
    </ligand>
</feature>
<dbReference type="GO" id="GO:0005524">
    <property type="term" value="F:ATP binding"/>
    <property type="evidence" value="ECO:0007669"/>
    <property type="project" value="UniProtKB-UniRule"/>
</dbReference>
<dbReference type="Proteomes" id="UP000006443">
    <property type="component" value="Unassembled WGS sequence"/>
</dbReference>
<dbReference type="NCBIfam" id="TIGR01736">
    <property type="entry name" value="FGAM_synth_II"/>
    <property type="match status" value="1"/>
</dbReference>
<dbReference type="UniPathway" id="UPA00074">
    <property type="reaction ID" value="UER00128"/>
</dbReference>
<dbReference type="GO" id="GO:0006189">
    <property type="term" value="P:'de novo' IMP biosynthetic process"/>
    <property type="evidence" value="ECO:0007669"/>
    <property type="project" value="UniProtKB-UniRule"/>
</dbReference>
<dbReference type="GO" id="GO:0004642">
    <property type="term" value="F:phosphoribosylformylglycinamidine synthase activity"/>
    <property type="evidence" value="ECO:0007669"/>
    <property type="project" value="UniProtKB-UniRule"/>
</dbReference>
<feature type="domain" description="PurM-like C-terminal" evidence="13">
    <location>
        <begin position="565"/>
        <end position="703"/>
    </location>
</feature>
<dbReference type="Gene3D" id="3.90.650.10">
    <property type="entry name" value="PurM-like C-terminal domain"/>
    <property type="match status" value="2"/>
</dbReference>
<comment type="function">
    <text evidence="9 11">Part of the phosphoribosylformylglycinamidine synthase complex involved in the purines biosynthetic pathway. Catalyzes the ATP-dependent conversion of formylglycinamide ribonucleotide (FGAR) and glutamine to yield formylglycinamidine ribonucleotide (FGAM) and glutamate. The FGAM synthase complex is composed of three subunits. PurQ produces an ammonia molecule by converting glutamine to glutamate. PurL transfers the ammonia molecule to FGAR to form FGAM in an ATP-dependent manner. PurS interacts with PurQ and PurL and is thought to assist in the transfer of the ammonia molecule from PurQ to PurL.</text>
</comment>
<keyword evidence="2 11" id="KW-0436">Ligase</keyword>
<evidence type="ECO:0000256" key="11">
    <source>
        <dbReference type="HAMAP-Rule" id="MF_00420"/>
    </source>
</evidence>
<dbReference type="NCBIfam" id="NF002290">
    <property type="entry name" value="PRK01213.1"/>
    <property type="match status" value="1"/>
</dbReference>
<evidence type="ECO:0000256" key="1">
    <source>
        <dbReference type="ARBA" id="ARBA00022490"/>
    </source>
</evidence>
<comment type="catalytic activity">
    <reaction evidence="8 11">
        <text>N(2)-formyl-N(1)-(5-phospho-beta-D-ribosyl)glycinamide + L-glutamine + ATP + H2O = 2-formamido-N(1)-(5-O-phospho-beta-D-ribosyl)acetamidine + L-glutamate + ADP + phosphate + H(+)</text>
        <dbReference type="Rhea" id="RHEA:17129"/>
        <dbReference type="ChEBI" id="CHEBI:15377"/>
        <dbReference type="ChEBI" id="CHEBI:15378"/>
        <dbReference type="ChEBI" id="CHEBI:29985"/>
        <dbReference type="ChEBI" id="CHEBI:30616"/>
        <dbReference type="ChEBI" id="CHEBI:43474"/>
        <dbReference type="ChEBI" id="CHEBI:58359"/>
        <dbReference type="ChEBI" id="CHEBI:147286"/>
        <dbReference type="ChEBI" id="CHEBI:147287"/>
        <dbReference type="ChEBI" id="CHEBI:456216"/>
        <dbReference type="EC" id="6.3.5.3"/>
    </reaction>
</comment>
<feature type="binding site" evidence="11">
    <location>
        <position position="86"/>
    </location>
    <ligand>
        <name>Mg(2+)</name>
        <dbReference type="ChEBI" id="CHEBI:18420"/>
        <label>1</label>
    </ligand>
</feature>
<keyword evidence="4 11" id="KW-0547">Nucleotide-binding</keyword>
<feature type="binding site" evidence="11">
    <location>
        <position position="261"/>
    </location>
    <ligand>
        <name>Mg(2+)</name>
        <dbReference type="ChEBI" id="CHEBI:18420"/>
        <label>2</label>
    </ligand>
</feature>
<comment type="pathway">
    <text evidence="11">Purine metabolism; IMP biosynthesis via de novo pathway; 5-amino-1-(5-phospho-D-ribosyl)imidazole from N(2)-formyl-N(1)-(5-phospho-D-ribosyl)glycinamide: step 1/2.</text>
</comment>
<evidence type="ECO:0000256" key="5">
    <source>
        <dbReference type="ARBA" id="ARBA00022755"/>
    </source>
</evidence>
<keyword evidence="1 11" id="KW-0963">Cytoplasm</keyword>
<feature type="binding site" evidence="11">
    <location>
        <position position="110"/>
    </location>
    <ligand>
        <name>Mg(2+)</name>
        <dbReference type="ChEBI" id="CHEBI:18420"/>
        <label>2</label>
    </ligand>
</feature>
<feature type="binding site" evidence="11">
    <location>
        <begin position="305"/>
        <end position="307"/>
    </location>
    <ligand>
        <name>substrate</name>
    </ligand>
</feature>
<dbReference type="SUPFAM" id="SSF56042">
    <property type="entry name" value="PurM C-terminal domain-like"/>
    <property type="match status" value="2"/>
</dbReference>
<organism evidence="15 16">
    <name type="scientific">Dethiobacter alkaliphilus AHT 1</name>
    <dbReference type="NCBI Taxonomy" id="555088"/>
    <lineage>
        <taxon>Bacteria</taxon>
        <taxon>Bacillati</taxon>
        <taxon>Bacillota</taxon>
        <taxon>Dethiobacteria</taxon>
        <taxon>Dethiobacterales</taxon>
        <taxon>Dethiobacteraceae</taxon>
        <taxon>Dethiobacter</taxon>
    </lineage>
</organism>
<dbReference type="HAMAP" id="MF_00420">
    <property type="entry name" value="PurL_2"/>
    <property type="match status" value="1"/>
</dbReference>
<feature type="domain" description="PurM-like N-terminal" evidence="12">
    <location>
        <begin position="432"/>
        <end position="550"/>
    </location>
</feature>
<keyword evidence="16" id="KW-1185">Reference proteome</keyword>
<dbReference type="OrthoDB" id="9804441at2"/>
<dbReference type="InterPro" id="IPR041609">
    <property type="entry name" value="PurL_linker"/>
</dbReference>
<feature type="binding site" evidence="11">
    <location>
        <position position="233"/>
    </location>
    <ligand>
        <name>substrate</name>
    </ligand>
</feature>
<proteinExistence type="inferred from homology"/>
<evidence type="ECO:0000256" key="7">
    <source>
        <dbReference type="ARBA" id="ARBA00022842"/>
    </source>
</evidence>
<evidence type="ECO:0000313" key="15">
    <source>
        <dbReference type="EMBL" id="EEG77410.1"/>
    </source>
</evidence>